<evidence type="ECO:0008006" key="5">
    <source>
        <dbReference type="Google" id="ProtNLM"/>
    </source>
</evidence>
<dbReference type="EMBL" id="JAGHQM010000267">
    <property type="protein sequence ID" value="KAH0563019.1"/>
    <property type="molecule type" value="Genomic_DNA"/>
</dbReference>
<accession>A0A9P8RS52</accession>
<reference evidence="3" key="1">
    <citation type="submission" date="2021-03" db="EMBL/GenBank/DDBJ databases">
        <title>Comparative genomics and phylogenomic investigation of the class Geoglossomycetes provide insights into ecological specialization and systematics.</title>
        <authorList>
            <person name="Melie T."/>
            <person name="Pirro S."/>
            <person name="Miller A.N."/>
            <person name="Quandt A."/>
        </authorList>
    </citation>
    <scope>NUCLEOTIDE SEQUENCE</scope>
    <source>
        <strain evidence="3">CAQ_001_2017</strain>
    </source>
</reference>
<evidence type="ECO:0000256" key="1">
    <source>
        <dbReference type="SAM" id="MobiDB-lite"/>
    </source>
</evidence>
<dbReference type="AlphaFoldDB" id="A0A9P8RS52"/>
<evidence type="ECO:0000313" key="3">
    <source>
        <dbReference type="EMBL" id="KAH0563019.1"/>
    </source>
</evidence>
<keyword evidence="2" id="KW-0732">Signal</keyword>
<feature type="chain" id="PRO_5040174881" description="AA1-like domain-containing protein" evidence="2">
    <location>
        <begin position="22"/>
        <end position="152"/>
    </location>
</feature>
<proteinExistence type="predicted"/>
<name>A0A9P8RS52_9PEZI</name>
<feature type="signal peptide" evidence="2">
    <location>
        <begin position="1"/>
        <end position="21"/>
    </location>
</feature>
<evidence type="ECO:0000256" key="2">
    <source>
        <dbReference type="SAM" id="SignalP"/>
    </source>
</evidence>
<protein>
    <recommendedName>
        <fullName evidence="5">AA1-like domain-containing protein</fullName>
    </recommendedName>
</protein>
<organism evidence="3 4">
    <name type="scientific">Trichoglossum hirsutum</name>
    <dbReference type="NCBI Taxonomy" id="265104"/>
    <lineage>
        <taxon>Eukaryota</taxon>
        <taxon>Fungi</taxon>
        <taxon>Dikarya</taxon>
        <taxon>Ascomycota</taxon>
        <taxon>Pezizomycotina</taxon>
        <taxon>Geoglossomycetes</taxon>
        <taxon>Geoglossales</taxon>
        <taxon>Geoglossaceae</taxon>
        <taxon>Trichoglossum</taxon>
    </lineage>
</organism>
<gene>
    <name evidence="3" type="ORF">GP486_002415</name>
</gene>
<evidence type="ECO:0000313" key="4">
    <source>
        <dbReference type="Proteomes" id="UP000750711"/>
    </source>
</evidence>
<feature type="region of interest" description="Disordered" evidence="1">
    <location>
        <begin position="131"/>
        <end position="152"/>
    </location>
</feature>
<sequence>MHFLKAVIAATLAFAASGASAGSTLLNGTPYHISIQFKNGTSTDLRAFGTIEIDDGSAVIGADDTVKNIHCDKTTFEWDPVANKFVIWDTGVLFDQGKSTLSTSSEMGSCILGTNILTGENNRVSQNQGVCRGPTGVIQPPPKATSAPPGQE</sequence>
<dbReference type="Proteomes" id="UP000750711">
    <property type="component" value="Unassembled WGS sequence"/>
</dbReference>
<comment type="caution">
    <text evidence="3">The sequence shown here is derived from an EMBL/GenBank/DDBJ whole genome shotgun (WGS) entry which is preliminary data.</text>
</comment>
<keyword evidence="4" id="KW-1185">Reference proteome</keyword>